<reference evidence="1" key="1">
    <citation type="submission" date="2024-06" db="EMBL/GenBank/DDBJ databases">
        <title>North American crayfish harbour diverse members of the Nudiviridae.</title>
        <authorList>
            <person name="Stratton C."/>
            <person name="Bojko J."/>
        </authorList>
    </citation>
    <scope>NUCLEOTIDE SEQUENCE</scope>
    <source>
        <strain evidence="1">142H</strain>
    </source>
</reference>
<dbReference type="SUPFAM" id="SSF52540">
    <property type="entry name" value="P-loop containing nucleoside triphosphate hydrolases"/>
    <property type="match status" value="1"/>
</dbReference>
<dbReference type="Gene3D" id="3.40.50.300">
    <property type="entry name" value="P-loop containing nucleotide triphosphate hydrolases"/>
    <property type="match status" value="1"/>
</dbReference>
<organism evidence="1">
    <name type="scientific">Faxonius propinquus nudivirus</name>
    <dbReference type="NCBI Taxonomy" id="3139431"/>
    <lineage>
        <taxon>Viruses</taxon>
        <taxon>Viruses incertae sedis</taxon>
        <taxon>Naldaviricetes</taxon>
        <taxon>Lefavirales</taxon>
        <taxon>Nudiviridae</taxon>
    </lineage>
</organism>
<dbReference type="Pfam" id="PF13604">
    <property type="entry name" value="AAA_30"/>
    <property type="match status" value="1"/>
</dbReference>
<evidence type="ECO:0008006" key="2">
    <source>
        <dbReference type="Google" id="ProtNLM"/>
    </source>
</evidence>
<evidence type="ECO:0000313" key="1">
    <source>
        <dbReference type="EMBL" id="XCH39351.1"/>
    </source>
</evidence>
<dbReference type="EMBL" id="PP955094">
    <property type="protein sequence ID" value="XCH39351.1"/>
    <property type="molecule type" value="Genomic_DNA"/>
</dbReference>
<proteinExistence type="predicted"/>
<name>A0AAU8GC51_9VIRU</name>
<gene>
    <name evidence="1" type="ORF">FpNV_106</name>
</gene>
<accession>A0AAU8GC51</accession>
<sequence>MEKLYEFTIDDILNFKILSFNDLILLSSKSYGCLYTLLLQSKQRNLLSNFLLDKTITEIHNTCTKNEVKLFLVYNSLNLEQKEVFVSIHKNLNNSNGSISCIDASPGTGKTFLVGALALTYNKPIKYLVYTNKLANQLALIHNLDTETCCKFLMSILNKNYYEVVHLWSLYKDNIQLTFVEKYKDIINLVLDINIFQIQEYSLYILDEDSVVSPWLIFFLFCLHKQYSIHLLFIGDRFQQNSINKTSYHNANNFELIQSMIDADKIYFLNKRIRQQEDVSFAELLNEVTKILKNAKTNNDLSMSFDIKYNLFKLFRNNFFINEDFNNMYISQYHRRLKERLLRYEKYLINTKISYDKAFISIKKNKIYEPINNNIQSKISKFLSYIYLVKNSEYIYKKDKNIHFPVIFLDFYDHLKSKLIVQKKDTNKVFLISRINISTFIHDEHLYLLKKYSKQQHLYQFPLCHKINTYHAIQGLTIYDKLELDFDTSSLNSFYVGITRILTKEQLGKISSKELCNFILTEFYNNDYYYKASSLDIKHNIKNIKFITTTNILLFNKKITTRSIRILKSFFQKNKTFQTSSVLCKIVKLLITKTDLLENDVIQTINNYSNTNK</sequence>
<dbReference type="InterPro" id="IPR027417">
    <property type="entry name" value="P-loop_NTPase"/>
</dbReference>
<protein>
    <recommendedName>
        <fullName evidence="2">Helicase 2</fullName>
    </recommendedName>
</protein>